<evidence type="ECO:0000256" key="2">
    <source>
        <dbReference type="SAM" id="SignalP"/>
    </source>
</evidence>
<dbReference type="Proteomes" id="UP000249130">
    <property type="component" value="Unassembled WGS sequence"/>
</dbReference>
<gene>
    <name evidence="4" type="ORF">CH341_14965</name>
</gene>
<feature type="compositionally biased region" description="Polar residues" evidence="1">
    <location>
        <begin position="41"/>
        <end position="55"/>
    </location>
</feature>
<feature type="chain" id="PRO_5016257845" description="DUF4142 domain-containing protein" evidence="2">
    <location>
        <begin position="26"/>
        <end position="203"/>
    </location>
</feature>
<reference evidence="4 5" key="1">
    <citation type="submission" date="2017-07" db="EMBL/GenBank/DDBJ databases">
        <title>Draft Genome Sequences of Select Purple Nonsulfur Bacteria.</title>
        <authorList>
            <person name="Lasarre B."/>
            <person name="Mckinlay J.B."/>
        </authorList>
    </citation>
    <scope>NUCLEOTIDE SEQUENCE [LARGE SCALE GENOMIC DNA]</scope>
    <source>
        <strain evidence="4 5">DSM 5909</strain>
    </source>
</reference>
<evidence type="ECO:0000313" key="4">
    <source>
        <dbReference type="EMBL" id="RAI43312.1"/>
    </source>
</evidence>
<dbReference type="Gene3D" id="1.20.1260.10">
    <property type="match status" value="1"/>
</dbReference>
<feature type="signal peptide" evidence="2">
    <location>
        <begin position="1"/>
        <end position="25"/>
    </location>
</feature>
<dbReference type="AlphaFoldDB" id="A0A327L1G3"/>
<evidence type="ECO:0000256" key="1">
    <source>
        <dbReference type="SAM" id="MobiDB-lite"/>
    </source>
</evidence>
<dbReference type="OrthoDB" id="9101320at2"/>
<keyword evidence="2" id="KW-0732">Signal</keyword>
<protein>
    <recommendedName>
        <fullName evidence="3">DUF4142 domain-containing protein</fullName>
    </recommendedName>
</protein>
<dbReference type="RefSeq" id="WP_111419825.1">
    <property type="nucleotide sequence ID" value="NZ_NPEX01000095.1"/>
</dbReference>
<proteinExistence type="predicted"/>
<dbReference type="PANTHER" id="PTHR38593:SF1">
    <property type="entry name" value="BLR2558 PROTEIN"/>
    <property type="match status" value="1"/>
</dbReference>
<sequence length="203" mass="21467">MFVVPTRKILLLTSALALAAGPAVAQQLGNPPGPGPVAPSTGVQPATPSGSQTTGAAPASGVNAVPTADFVKKVAISDMFEIQSSQLAREKADREGRDFANKMIQAHTKTSNELKAMVQGGKIQAEVPTGLDQEHAQKLERLRGLSGDAFEDAYAEIQVQAHKDAVALFTAYAQNGDNPELKQWASKTLPELKQHLDMADDLD</sequence>
<dbReference type="InterPro" id="IPR012347">
    <property type="entry name" value="Ferritin-like"/>
</dbReference>
<name>A0A327L1G3_9BRAD</name>
<accession>A0A327L1G3</accession>
<keyword evidence="5" id="KW-1185">Reference proteome</keyword>
<dbReference type="PANTHER" id="PTHR38593">
    <property type="entry name" value="BLR2558 PROTEIN"/>
    <property type="match status" value="1"/>
</dbReference>
<dbReference type="InterPro" id="IPR025419">
    <property type="entry name" value="DUF4142"/>
</dbReference>
<comment type="caution">
    <text evidence="4">The sequence shown here is derived from an EMBL/GenBank/DDBJ whole genome shotgun (WGS) entry which is preliminary data.</text>
</comment>
<dbReference type="Pfam" id="PF13628">
    <property type="entry name" value="DUF4142"/>
    <property type="match status" value="1"/>
</dbReference>
<feature type="region of interest" description="Disordered" evidence="1">
    <location>
        <begin position="27"/>
        <end position="62"/>
    </location>
</feature>
<dbReference type="EMBL" id="NPEX01000095">
    <property type="protein sequence ID" value="RAI43312.1"/>
    <property type="molecule type" value="Genomic_DNA"/>
</dbReference>
<evidence type="ECO:0000313" key="5">
    <source>
        <dbReference type="Proteomes" id="UP000249130"/>
    </source>
</evidence>
<organism evidence="4 5">
    <name type="scientific">Rhodoplanes roseus</name>
    <dbReference type="NCBI Taxonomy" id="29409"/>
    <lineage>
        <taxon>Bacteria</taxon>
        <taxon>Pseudomonadati</taxon>
        <taxon>Pseudomonadota</taxon>
        <taxon>Alphaproteobacteria</taxon>
        <taxon>Hyphomicrobiales</taxon>
        <taxon>Nitrobacteraceae</taxon>
        <taxon>Rhodoplanes</taxon>
    </lineage>
</organism>
<feature type="domain" description="DUF4142" evidence="3">
    <location>
        <begin position="68"/>
        <end position="202"/>
    </location>
</feature>
<evidence type="ECO:0000259" key="3">
    <source>
        <dbReference type="Pfam" id="PF13628"/>
    </source>
</evidence>